<evidence type="ECO:0000256" key="13">
    <source>
        <dbReference type="RuleBase" id="RU365025"/>
    </source>
</evidence>
<dbReference type="Pfam" id="PF07732">
    <property type="entry name" value="Cu-oxidase_3"/>
    <property type="match status" value="1"/>
</dbReference>
<evidence type="ECO:0000256" key="3">
    <source>
        <dbReference type="ARBA" id="ARBA00011882"/>
    </source>
</evidence>
<dbReference type="CDD" id="cd04208">
    <property type="entry name" value="CuRO_2_CuNIR"/>
    <property type="match status" value="1"/>
</dbReference>
<keyword evidence="10 13" id="KW-0186">Copper</keyword>
<keyword evidence="7" id="KW-0677">Repeat</keyword>
<dbReference type="InterPro" id="IPR036909">
    <property type="entry name" value="Cyt_c-like_dom_sf"/>
</dbReference>
<dbReference type="Gene3D" id="2.60.40.420">
    <property type="entry name" value="Cupredoxins - blue copper proteins"/>
    <property type="match status" value="2"/>
</dbReference>
<dbReference type="InterPro" id="IPR001287">
    <property type="entry name" value="NO2-reductase_Cu"/>
</dbReference>
<evidence type="ECO:0000256" key="5">
    <source>
        <dbReference type="ARBA" id="ARBA00022617"/>
    </source>
</evidence>
<evidence type="ECO:0000313" key="16">
    <source>
        <dbReference type="EMBL" id="MDR7133343.1"/>
    </source>
</evidence>
<dbReference type="InterPro" id="IPR011707">
    <property type="entry name" value="Cu-oxidase-like_N"/>
</dbReference>
<name>A0ABU1W6Z4_9GAMM</name>
<dbReference type="EMBL" id="JAVDVY010000001">
    <property type="protein sequence ID" value="MDR7133343.1"/>
    <property type="molecule type" value="Genomic_DNA"/>
</dbReference>
<keyword evidence="17" id="KW-1185">Reference proteome</keyword>
<evidence type="ECO:0000259" key="15">
    <source>
        <dbReference type="PROSITE" id="PS51007"/>
    </source>
</evidence>
<dbReference type="EC" id="1.7.2.1" evidence="3 13"/>
<dbReference type="NCBIfam" id="TIGR02376">
    <property type="entry name" value="Cu_nitrite_red"/>
    <property type="match status" value="1"/>
</dbReference>
<comment type="subunit">
    <text evidence="2 13">Homotrimer.</text>
</comment>
<dbReference type="SUPFAM" id="SSF49503">
    <property type="entry name" value="Cupredoxins"/>
    <property type="match status" value="2"/>
</dbReference>
<feature type="signal peptide" evidence="13">
    <location>
        <begin position="1"/>
        <end position="26"/>
    </location>
</feature>
<keyword evidence="6 12" id="KW-0479">Metal-binding</keyword>
<evidence type="ECO:0000256" key="8">
    <source>
        <dbReference type="ARBA" id="ARBA00023002"/>
    </source>
</evidence>
<dbReference type="PANTHER" id="PTHR35008:SF8">
    <property type="entry name" value="ALCOHOL DEHYDROGENASE CYTOCHROME C SUBUNIT"/>
    <property type="match status" value="1"/>
</dbReference>
<sequence length="509" mass="53873">MRRASRNLVIATAVAIALALPGCRDAGDAETSTDKAAAASDETGGSAKGDFGPPQGQPVDAVLTQPPQVPPATGRKAPAKVIVKLDVIEKEMPISEGVTYTFWTFGGTVPGSFIRVRQGDTVEFHLRNMPESKMPHNIDLHGVTGPGGGAASSFTAPGHSSRFTFKALNAGLYVYHCATAPVGMHVANGMYGLILVEPPEGLPPVDREYYVMQGDFYTTGKYREKGLQPFDMEKAIEEHPTYVLFNGSEGALTGDKALTAKTGETVRLFVGNGGPNLVSSFHVIGEIFDKVWFEGGTRFQENVQTTLIPSGGAAMMDFRLEVPGSYVLVDHSIFRAFNKGALAILKADGADNKAIYSGKEVDYVYLGDRAQPNMKAVATAAASAKVGELTVEEQIKAGQALFAGTCSTCHQPNGEGLEGVFPPLAGSSYIKADPKAVPRVMLHGLQGPVNVNGKDYNSVMPPMTQLTDDEVANIATYVLNSWGNPGGKVTNAEAAQIRQAKPANASEGH</sequence>
<dbReference type="GO" id="GO:0050421">
    <property type="term" value="F:nitrite reductase (NO-forming) activity"/>
    <property type="evidence" value="ECO:0007669"/>
    <property type="project" value="UniProtKB-EC"/>
</dbReference>
<organism evidence="16 17">
    <name type="scientific">Lysobacter niastensis</name>
    <dbReference type="NCBI Taxonomy" id="380629"/>
    <lineage>
        <taxon>Bacteria</taxon>
        <taxon>Pseudomonadati</taxon>
        <taxon>Pseudomonadota</taxon>
        <taxon>Gammaproteobacteria</taxon>
        <taxon>Lysobacterales</taxon>
        <taxon>Lysobacteraceae</taxon>
        <taxon>Lysobacter</taxon>
    </lineage>
</organism>
<comment type="catalytic activity">
    <reaction evidence="11 13">
        <text>nitric oxide + Fe(III)-[cytochrome c] + H2O = Fe(II)-[cytochrome c] + nitrite + 2 H(+)</text>
        <dbReference type="Rhea" id="RHEA:15233"/>
        <dbReference type="Rhea" id="RHEA-COMP:10350"/>
        <dbReference type="Rhea" id="RHEA-COMP:14399"/>
        <dbReference type="ChEBI" id="CHEBI:15377"/>
        <dbReference type="ChEBI" id="CHEBI:15378"/>
        <dbReference type="ChEBI" id="CHEBI:16301"/>
        <dbReference type="ChEBI" id="CHEBI:16480"/>
        <dbReference type="ChEBI" id="CHEBI:29033"/>
        <dbReference type="ChEBI" id="CHEBI:29034"/>
        <dbReference type="EC" id="1.7.2.1"/>
    </reaction>
</comment>
<dbReference type="PRINTS" id="PR00695">
    <property type="entry name" value="CUNO2RDTASE"/>
</dbReference>
<keyword evidence="13" id="KW-0732">Signal</keyword>
<evidence type="ECO:0000256" key="4">
    <source>
        <dbReference type="ARBA" id="ARBA00017290"/>
    </source>
</evidence>
<feature type="domain" description="Cytochrome c" evidence="15">
    <location>
        <begin position="393"/>
        <end position="482"/>
    </location>
</feature>
<dbReference type="CDD" id="cd11020">
    <property type="entry name" value="CuRO_1_CuNIR"/>
    <property type="match status" value="1"/>
</dbReference>
<keyword evidence="9 12" id="KW-0408">Iron</keyword>
<feature type="chain" id="PRO_5044979276" description="Copper-containing nitrite reductase" evidence="13">
    <location>
        <begin position="27"/>
        <end position="509"/>
    </location>
</feature>
<dbReference type="RefSeq" id="WP_310057909.1">
    <property type="nucleotide sequence ID" value="NZ_JAVDVY010000001.1"/>
</dbReference>
<evidence type="ECO:0000256" key="9">
    <source>
        <dbReference type="ARBA" id="ARBA00023004"/>
    </source>
</evidence>
<evidence type="ECO:0000256" key="12">
    <source>
        <dbReference type="PROSITE-ProRule" id="PRU00433"/>
    </source>
</evidence>
<dbReference type="InterPro" id="IPR008972">
    <property type="entry name" value="Cupredoxin"/>
</dbReference>
<dbReference type="InterPro" id="IPR009056">
    <property type="entry name" value="Cyt_c-like_dom"/>
</dbReference>
<accession>A0ABU1W6Z4</accession>
<evidence type="ECO:0000256" key="6">
    <source>
        <dbReference type="ARBA" id="ARBA00022723"/>
    </source>
</evidence>
<dbReference type="Proteomes" id="UP001251524">
    <property type="component" value="Unassembled WGS sequence"/>
</dbReference>
<dbReference type="Gene3D" id="1.10.760.10">
    <property type="entry name" value="Cytochrome c-like domain"/>
    <property type="match status" value="1"/>
</dbReference>
<gene>
    <name evidence="16" type="ORF">J2X06_000527</name>
</gene>
<evidence type="ECO:0000256" key="14">
    <source>
        <dbReference type="SAM" id="MobiDB-lite"/>
    </source>
</evidence>
<dbReference type="PANTHER" id="PTHR35008">
    <property type="entry name" value="BLL4482 PROTEIN-RELATED"/>
    <property type="match status" value="1"/>
</dbReference>
<proteinExistence type="inferred from homology"/>
<dbReference type="InterPro" id="IPR051459">
    <property type="entry name" value="Cytochrome_c-type_DH"/>
</dbReference>
<evidence type="ECO:0000256" key="11">
    <source>
        <dbReference type="ARBA" id="ARBA00049340"/>
    </source>
</evidence>
<comment type="cofactor">
    <cofactor evidence="13">
        <name>Cu(+)</name>
        <dbReference type="ChEBI" id="CHEBI:49552"/>
    </cofactor>
    <text evidence="13">Binds 1 Cu(+) ion.</text>
</comment>
<keyword evidence="5 12" id="KW-0349">Heme</keyword>
<comment type="caution">
    <text evidence="16">The sequence shown here is derived from an EMBL/GenBank/DDBJ whole genome shotgun (WGS) entry which is preliminary data.</text>
</comment>
<evidence type="ECO:0000256" key="1">
    <source>
        <dbReference type="ARBA" id="ARBA00010609"/>
    </source>
</evidence>
<evidence type="ECO:0000256" key="10">
    <source>
        <dbReference type="ARBA" id="ARBA00023008"/>
    </source>
</evidence>
<dbReference type="PROSITE" id="PS51007">
    <property type="entry name" value="CYTC"/>
    <property type="match status" value="1"/>
</dbReference>
<evidence type="ECO:0000313" key="17">
    <source>
        <dbReference type="Proteomes" id="UP001251524"/>
    </source>
</evidence>
<keyword evidence="8 13" id="KW-0560">Oxidoreductase</keyword>
<dbReference type="SUPFAM" id="SSF46626">
    <property type="entry name" value="Cytochrome c"/>
    <property type="match status" value="1"/>
</dbReference>
<comment type="similarity">
    <text evidence="1 13">Belongs to the multicopper oxidase family.</text>
</comment>
<comment type="cofactor">
    <cofactor evidence="13">
        <name>Cu(2+)</name>
        <dbReference type="ChEBI" id="CHEBI:29036"/>
    </cofactor>
    <text evidence="13">Binds 1 Cu(+) ion.</text>
</comment>
<evidence type="ECO:0000256" key="2">
    <source>
        <dbReference type="ARBA" id="ARBA00011233"/>
    </source>
</evidence>
<dbReference type="Pfam" id="PF00034">
    <property type="entry name" value="Cytochrom_C"/>
    <property type="match status" value="1"/>
</dbReference>
<reference evidence="16 17" key="1">
    <citation type="submission" date="2023-07" db="EMBL/GenBank/DDBJ databases">
        <title>Sorghum-associated microbial communities from plants grown in Nebraska, USA.</title>
        <authorList>
            <person name="Schachtman D."/>
        </authorList>
    </citation>
    <scope>NUCLEOTIDE SEQUENCE [LARGE SCALE GENOMIC DNA]</scope>
    <source>
        <strain evidence="16 17">BE198</strain>
    </source>
</reference>
<protein>
    <recommendedName>
        <fullName evidence="4 13">Copper-containing nitrite reductase</fullName>
        <ecNumber evidence="3 13">1.7.2.1</ecNumber>
    </recommendedName>
</protein>
<feature type="region of interest" description="Disordered" evidence="14">
    <location>
        <begin position="25"/>
        <end position="62"/>
    </location>
</feature>
<evidence type="ECO:0000256" key="7">
    <source>
        <dbReference type="ARBA" id="ARBA00022737"/>
    </source>
</evidence>